<dbReference type="PROSITE" id="PS50880">
    <property type="entry name" value="TOPRIM"/>
    <property type="match status" value="1"/>
</dbReference>
<dbReference type="InterPro" id="IPR028612">
    <property type="entry name" value="Topoisom_1_IA"/>
</dbReference>
<dbReference type="InterPro" id="IPR013824">
    <property type="entry name" value="Topo_IA_cen_sub1"/>
</dbReference>
<dbReference type="EMBL" id="JACRTG010000027">
    <property type="protein sequence ID" value="MBC8588801.1"/>
    <property type="molecule type" value="Genomic_DNA"/>
</dbReference>
<dbReference type="CDD" id="cd03363">
    <property type="entry name" value="TOPRIM_TopoIA_TopoI"/>
    <property type="match status" value="1"/>
</dbReference>
<dbReference type="GO" id="GO:0006265">
    <property type="term" value="P:DNA topological change"/>
    <property type="evidence" value="ECO:0007669"/>
    <property type="project" value="UniProtKB-UniRule"/>
</dbReference>
<dbReference type="Gene3D" id="1.10.290.10">
    <property type="entry name" value="Topoisomerase I, domain 4"/>
    <property type="match status" value="1"/>
</dbReference>
<evidence type="ECO:0000313" key="14">
    <source>
        <dbReference type="Proteomes" id="UP000601171"/>
    </source>
</evidence>
<dbReference type="PROSITE" id="PS52039">
    <property type="entry name" value="TOPO_IA_2"/>
    <property type="match status" value="1"/>
</dbReference>
<dbReference type="NCBIfam" id="TIGR01051">
    <property type="entry name" value="topA_bact"/>
    <property type="match status" value="1"/>
</dbReference>
<sequence>MAKNLVIVESPAKAKTIGKILGKSYKVIASVGHIRDLPKSTLGIDIEDNFKPKYINIRGKGPLINELKKEGKNADKILLATDPDREGEAISWHLAYILDIDPNDKVRVEFNEITSNAIKNAIKKPRALDINLIDAQQARRILDRLVGYKISPLLWKKIKKGLSAGRVQSVAVKFICDREEEIDNFIPQEYWTIKALLSKDRESFEANFIGKYINNKEKKVELKTEEEVNKILSEIENNNFIVHGIKRGQRKRKPYPPFTTSTLQQDASKKLGFTTKKTMMVAQQLYEGIDLGKEGTIGLITYMRTDSTRIAKEAINSTKDFIYKNFGKEYSNGGKDYTNKSKKETQDAHEGIRPTNVLRIPDEIKGFLSKDQFKLYKLIWDRFVGSQMKEAIYDTLSVNILNNDNLFKASGSKLAFLGFLKVYITTDEEIADMKIPDLNEGDILKLKDILPKQNFTQPPARFTEASLIKTMEEKGIGRPSTYAPTIATILARNYVALENKIFYPTDLGKLVNDLLTEYFNIVVNEEFTADLEKKLDNIAEGNLTWVEVVDDFYSDFKVELEKAEDEIDKIEVKDEVSDVLCEKCGRNMVIKSGRYGKFLACPGFPECRNTKPILDEINVNCPECDDGKIVRKKTKNGRTFYGCSNYPNCEFVSWDEPYDEKCPNCGEYMVIKRNKSGDTIRCSNKECGYIKK</sequence>
<dbReference type="Proteomes" id="UP000601171">
    <property type="component" value="Unassembled WGS sequence"/>
</dbReference>
<dbReference type="InterPro" id="IPR013498">
    <property type="entry name" value="Topo_IA_Znf"/>
</dbReference>
<evidence type="ECO:0000259" key="12">
    <source>
        <dbReference type="PROSITE" id="PS52039"/>
    </source>
</evidence>
<gene>
    <name evidence="10 13" type="primary">topA</name>
    <name evidence="13" type="ORF">H8707_11290</name>
</gene>
<evidence type="ECO:0000256" key="3">
    <source>
        <dbReference type="ARBA" id="ARBA00022723"/>
    </source>
</evidence>
<keyword evidence="4" id="KW-0863">Zinc-finger</keyword>
<dbReference type="Gene3D" id="1.10.460.10">
    <property type="entry name" value="Topoisomerase I, domain 2"/>
    <property type="match status" value="1"/>
</dbReference>
<dbReference type="GO" id="GO:0003677">
    <property type="term" value="F:DNA binding"/>
    <property type="evidence" value="ECO:0007669"/>
    <property type="project" value="UniProtKB-KW"/>
</dbReference>
<proteinExistence type="inferred from homology"/>
<keyword evidence="9 10" id="KW-0413">Isomerase</keyword>
<dbReference type="GO" id="GO:0005694">
    <property type="term" value="C:chromosome"/>
    <property type="evidence" value="ECO:0007669"/>
    <property type="project" value="InterPro"/>
</dbReference>
<dbReference type="Gene3D" id="3.40.50.140">
    <property type="match status" value="1"/>
</dbReference>
<dbReference type="InterPro" id="IPR005733">
    <property type="entry name" value="TopoI_bac-type"/>
</dbReference>
<keyword evidence="8 10" id="KW-0238">DNA-binding</keyword>
<comment type="subunit">
    <text evidence="10">Monomer.</text>
</comment>
<dbReference type="Gene3D" id="2.70.20.10">
    <property type="entry name" value="Topoisomerase I, domain 3"/>
    <property type="match status" value="1"/>
</dbReference>
<feature type="site" description="Interaction with DNA" evidence="10">
    <location>
        <position position="155"/>
    </location>
</feature>
<comment type="similarity">
    <text evidence="2 10">Belongs to the type IA topoisomerase family.</text>
</comment>
<comment type="caution">
    <text evidence="13">The sequence shown here is derived from an EMBL/GenBank/DDBJ whole genome shotgun (WGS) entry which is preliminary data.</text>
</comment>
<dbReference type="InterPro" id="IPR003601">
    <property type="entry name" value="Topo_IA_2"/>
</dbReference>
<dbReference type="InterPro" id="IPR013825">
    <property type="entry name" value="Topo_IA_cen_sub2"/>
</dbReference>
<dbReference type="InterPro" id="IPR000380">
    <property type="entry name" value="Topo_IA"/>
</dbReference>
<organism evidence="13 14">
    <name type="scientific">Paratissierella segnis</name>
    <dbReference type="NCBI Taxonomy" id="2763679"/>
    <lineage>
        <taxon>Bacteria</taxon>
        <taxon>Bacillati</taxon>
        <taxon>Bacillota</taxon>
        <taxon>Tissierellia</taxon>
        <taxon>Tissierellales</taxon>
        <taxon>Tissierellaceae</taxon>
        <taxon>Paratissierella</taxon>
    </lineage>
</organism>
<evidence type="ECO:0000256" key="1">
    <source>
        <dbReference type="ARBA" id="ARBA00000213"/>
    </source>
</evidence>
<evidence type="ECO:0000256" key="5">
    <source>
        <dbReference type="ARBA" id="ARBA00022833"/>
    </source>
</evidence>
<dbReference type="Pfam" id="PF01131">
    <property type="entry name" value="Topoisom_bac"/>
    <property type="match status" value="1"/>
</dbReference>
<accession>A0A926EWC3</accession>
<dbReference type="SMART" id="SM00437">
    <property type="entry name" value="TOP1Ac"/>
    <property type="match status" value="1"/>
</dbReference>
<dbReference type="PANTHER" id="PTHR42785">
    <property type="entry name" value="DNA TOPOISOMERASE, TYPE IA, CORE"/>
    <property type="match status" value="1"/>
</dbReference>
<evidence type="ECO:0000256" key="10">
    <source>
        <dbReference type="HAMAP-Rule" id="MF_00952"/>
    </source>
</evidence>
<feature type="site" description="Interaction with DNA" evidence="10">
    <location>
        <position position="492"/>
    </location>
</feature>
<dbReference type="PRINTS" id="PR00417">
    <property type="entry name" value="PRTPISMRASEI"/>
</dbReference>
<dbReference type="SMART" id="SM00493">
    <property type="entry name" value="TOPRIM"/>
    <property type="match status" value="1"/>
</dbReference>
<dbReference type="InterPro" id="IPR013826">
    <property type="entry name" value="Topo_IA_cen_sub3"/>
</dbReference>
<feature type="domain" description="Topo IA-type catalytic" evidence="12">
    <location>
        <begin position="129"/>
        <end position="560"/>
    </location>
</feature>
<feature type="site" description="Interaction with DNA" evidence="10">
    <location>
        <position position="139"/>
    </location>
</feature>
<dbReference type="Pfam" id="PF01751">
    <property type="entry name" value="Toprim"/>
    <property type="match status" value="1"/>
</dbReference>
<feature type="region of interest" description="Interaction with DNA" evidence="10">
    <location>
        <begin position="163"/>
        <end position="168"/>
    </location>
</feature>
<evidence type="ECO:0000256" key="2">
    <source>
        <dbReference type="ARBA" id="ARBA00009446"/>
    </source>
</evidence>
<keyword evidence="3" id="KW-0479">Metal-binding</keyword>
<dbReference type="GO" id="GO:0003917">
    <property type="term" value="F:DNA topoisomerase type I (single strand cut, ATP-independent) activity"/>
    <property type="evidence" value="ECO:0007669"/>
    <property type="project" value="UniProtKB-UniRule"/>
</dbReference>
<comment type="function">
    <text evidence="10">Releases the supercoiling and torsional tension of DNA, which is introduced during the DNA replication and transcription, by transiently cleaving and rejoining one strand of the DNA duplex. Introduces a single-strand break via transesterification at a target site in duplex DNA. The scissile phosphodiester is attacked by the catalytic tyrosine of the enzyme, resulting in the formation of a DNA-(5'-phosphotyrosyl)-enzyme intermediate and the expulsion of a 3'-OH DNA strand. The free DNA strand then undergoes passage around the unbroken strand, thus removing DNA supercoils. Finally, in the religation step, the DNA 3'-OH attacks the covalent intermediate to expel the active-site tyrosine and restore the DNA phosphodiester backbone.</text>
</comment>
<dbReference type="AlphaFoldDB" id="A0A926EWC3"/>
<dbReference type="Pfam" id="PF01396">
    <property type="entry name" value="Zn_ribbon_Top1"/>
    <property type="match status" value="3"/>
</dbReference>
<dbReference type="InterPro" id="IPR023406">
    <property type="entry name" value="Topo_IA_AS"/>
</dbReference>
<feature type="domain" description="Toprim" evidence="11">
    <location>
        <begin position="3"/>
        <end position="113"/>
    </location>
</feature>
<feature type="site" description="Interaction with DNA" evidence="10">
    <location>
        <position position="143"/>
    </location>
</feature>
<name>A0A926EWC3_9FIRM</name>
<dbReference type="RefSeq" id="WP_262430257.1">
    <property type="nucleotide sequence ID" value="NZ_JACRTG010000027.1"/>
</dbReference>
<evidence type="ECO:0000256" key="7">
    <source>
        <dbReference type="ARBA" id="ARBA00023029"/>
    </source>
</evidence>
<evidence type="ECO:0000256" key="6">
    <source>
        <dbReference type="ARBA" id="ARBA00022842"/>
    </source>
</evidence>
<evidence type="ECO:0000313" key="13">
    <source>
        <dbReference type="EMBL" id="MBC8588801.1"/>
    </source>
</evidence>
<feature type="site" description="Interaction with DNA" evidence="10">
    <location>
        <position position="140"/>
    </location>
</feature>
<dbReference type="SMART" id="SM00436">
    <property type="entry name" value="TOP1Bc"/>
    <property type="match status" value="1"/>
</dbReference>
<feature type="site" description="Interaction with DNA" evidence="10">
    <location>
        <position position="33"/>
    </location>
</feature>
<reference evidence="13" key="1">
    <citation type="submission" date="2020-08" db="EMBL/GenBank/DDBJ databases">
        <title>Genome public.</title>
        <authorList>
            <person name="Liu C."/>
            <person name="Sun Q."/>
        </authorList>
    </citation>
    <scope>NUCLEOTIDE SEQUENCE</scope>
    <source>
        <strain evidence="13">BX21</strain>
    </source>
</reference>
<keyword evidence="6" id="KW-0460">Magnesium</keyword>
<protein>
    <recommendedName>
        <fullName evidence="10">DNA topoisomerase 1</fullName>
        <ecNumber evidence="10">5.6.2.1</ecNumber>
    </recommendedName>
    <alternativeName>
        <fullName evidence="10">DNA topoisomerase I</fullName>
    </alternativeName>
</protein>
<evidence type="ECO:0000256" key="9">
    <source>
        <dbReference type="ARBA" id="ARBA00023235"/>
    </source>
</evidence>
<feature type="site" description="Interaction with DNA" evidence="10">
    <location>
        <position position="148"/>
    </location>
</feature>
<evidence type="ECO:0000259" key="11">
    <source>
        <dbReference type="PROSITE" id="PS50880"/>
    </source>
</evidence>
<keyword evidence="14" id="KW-1185">Reference proteome</keyword>
<comment type="catalytic activity">
    <reaction evidence="1 10">
        <text>ATP-independent breakage of single-stranded DNA, followed by passage and rejoining.</text>
        <dbReference type="EC" id="5.6.2.1"/>
    </reaction>
</comment>
<dbReference type="InterPro" id="IPR013497">
    <property type="entry name" value="Topo_IA_cen"/>
</dbReference>
<dbReference type="PANTHER" id="PTHR42785:SF1">
    <property type="entry name" value="DNA TOPOISOMERASE"/>
    <property type="match status" value="1"/>
</dbReference>
<keyword evidence="5" id="KW-0862">Zinc</keyword>
<evidence type="ECO:0000256" key="4">
    <source>
        <dbReference type="ARBA" id="ARBA00022771"/>
    </source>
</evidence>
<evidence type="ECO:0000256" key="8">
    <source>
        <dbReference type="ARBA" id="ARBA00023125"/>
    </source>
</evidence>
<dbReference type="CDD" id="cd00186">
    <property type="entry name" value="TOP1Ac"/>
    <property type="match status" value="1"/>
</dbReference>
<dbReference type="InterPro" id="IPR003602">
    <property type="entry name" value="Topo_IA_DNA-bd_dom"/>
</dbReference>
<dbReference type="PROSITE" id="PS00396">
    <property type="entry name" value="TOPO_IA_1"/>
    <property type="match status" value="1"/>
</dbReference>
<dbReference type="GO" id="GO:0008270">
    <property type="term" value="F:zinc ion binding"/>
    <property type="evidence" value="ECO:0007669"/>
    <property type="project" value="UniProtKB-KW"/>
</dbReference>
<dbReference type="InterPro" id="IPR006171">
    <property type="entry name" value="TOPRIM_dom"/>
</dbReference>
<dbReference type="InterPro" id="IPR034149">
    <property type="entry name" value="TOPRIM_TopoI"/>
</dbReference>
<dbReference type="Gene3D" id="3.30.65.10">
    <property type="entry name" value="Bacterial Topoisomerase I, domain 1"/>
    <property type="match status" value="2"/>
</dbReference>
<dbReference type="EC" id="5.6.2.1" evidence="10"/>
<dbReference type="InterPro" id="IPR023405">
    <property type="entry name" value="Topo_IA_core_domain"/>
</dbReference>
<keyword evidence="7 10" id="KW-0799">Topoisomerase</keyword>
<feature type="active site" description="O-(5'-phospho-DNA)-tyrosine intermediate" evidence="10">
    <location>
        <position position="302"/>
    </location>
</feature>
<dbReference type="SUPFAM" id="SSF57783">
    <property type="entry name" value="Zinc beta-ribbon"/>
    <property type="match status" value="1"/>
</dbReference>
<dbReference type="HAMAP" id="MF_00952">
    <property type="entry name" value="Topoisom_1_prok"/>
    <property type="match status" value="1"/>
</dbReference>
<dbReference type="SUPFAM" id="SSF56712">
    <property type="entry name" value="Prokaryotic type I DNA topoisomerase"/>
    <property type="match status" value="1"/>
</dbReference>
<feature type="site" description="Interaction with DNA" evidence="10">
    <location>
        <position position="304"/>
    </location>
</feature>